<dbReference type="SUPFAM" id="SSF51306">
    <property type="entry name" value="LexA/Signal peptidase"/>
    <property type="match status" value="1"/>
</dbReference>
<dbReference type="InterPro" id="IPR039418">
    <property type="entry name" value="LexA-like"/>
</dbReference>
<keyword evidence="3" id="KW-1185">Reference proteome</keyword>
<dbReference type="Gene3D" id="2.10.109.10">
    <property type="entry name" value="Umud Fragment, subunit A"/>
    <property type="match status" value="1"/>
</dbReference>
<evidence type="ECO:0000313" key="2">
    <source>
        <dbReference type="EMBL" id="SKA14687.1"/>
    </source>
</evidence>
<proteinExistence type="predicted"/>
<dbReference type="EMBL" id="FUXP01000008">
    <property type="protein sequence ID" value="SKA14687.1"/>
    <property type="molecule type" value="Genomic_DNA"/>
</dbReference>
<gene>
    <name evidence="2" type="ORF">SAMN02745674_02154</name>
</gene>
<dbReference type="Pfam" id="PF00717">
    <property type="entry name" value="Peptidase_S24"/>
    <property type="match status" value="1"/>
</dbReference>
<protein>
    <submittedName>
        <fullName evidence="2">Peptidase S24-like</fullName>
    </submittedName>
</protein>
<dbReference type="CDD" id="cd06529">
    <property type="entry name" value="S24_LexA-like"/>
    <property type="match status" value="1"/>
</dbReference>
<evidence type="ECO:0000259" key="1">
    <source>
        <dbReference type="Pfam" id="PF00717"/>
    </source>
</evidence>
<dbReference type="PANTHER" id="PTHR33516">
    <property type="entry name" value="LEXA REPRESSOR"/>
    <property type="match status" value="1"/>
</dbReference>
<dbReference type="PANTHER" id="PTHR33516:SF2">
    <property type="entry name" value="LEXA REPRESSOR-RELATED"/>
    <property type="match status" value="1"/>
</dbReference>
<organism evidence="2 3">
    <name type="scientific">Lysobacter spongiicola DSM 21749</name>
    <dbReference type="NCBI Taxonomy" id="1122188"/>
    <lineage>
        <taxon>Bacteria</taxon>
        <taxon>Pseudomonadati</taxon>
        <taxon>Pseudomonadota</taxon>
        <taxon>Gammaproteobacteria</taxon>
        <taxon>Lysobacterales</taxon>
        <taxon>Lysobacteraceae</taxon>
        <taxon>Novilysobacter</taxon>
    </lineage>
</organism>
<evidence type="ECO:0000313" key="3">
    <source>
        <dbReference type="Proteomes" id="UP000190061"/>
    </source>
</evidence>
<dbReference type="STRING" id="1122188.SAMN02745674_02154"/>
<name>A0A1T4RFM0_9GAMM</name>
<accession>A0A1T4RFM0</accession>
<dbReference type="InterPro" id="IPR015927">
    <property type="entry name" value="Peptidase_S24_S26A/B/C"/>
</dbReference>
<sequence length="82" mass="9495">MVDFGIHPGDTLVVDRSLTANHGDIVMVLWDGGFMVKQWWLHRGQLQLRSGNPEHAPIEVGPEDQVEVWGVVTWSFRRQFRR</sequence>
<feature type="domain" description="Peptidase S24/S26A/S26B/S26C" evidence="1">
    <location>
        <begin position="1"/>
        <end position="72"/>
    </location>
</feature>
<dbReference type="InterPro" id="IPR050077">
    <property type="entry name" value="LexA_repressor"/>
</dbReference>
<dbReference type="Proteomes" id="UP000190061">
    <property type="component" value="Unassembled WGS sequence"/>
</dbReference>
<dbReference type="InterPro" id="IPR036286">
    <property type="entry name" value="LexA/Signal_pep-like_sf"/>
</dbReference>
<dbReference type="AlphaFoldDB" id="A0A1T4RFM0"/>
<reference evidence="2 3" key="1">
    <citation type="submission" date="2017-02" db="EMBL/GenBank/DDBJ databases">
        <authorList>
            <person name="Peterson S.W."/>
        </authorList>
    </citation>
    <scope>NUCLEOTIDE SEQUENCE [LARGE SCALE GENOMIC DNA]</scope>
    <source>
        <strain evidence="2 3">DSM 21749</strain>
    </source>
</reference>